<dbReference type="STRING" id="1447883.A0A2B7YQ61"/>
<dbReference type="InterPro" id="IPR029063">
    <property type="entry name" value="SAM-dependent_MTases_sf"/>
</dbReference>
<dbReference type="Proteomes" id="UP000224634">
    <property type="component" value="Unassembled WGS sequence"/>
</dbReference>
<dbReference type="PANTHER" id="PTHR43591:SF10">
    <property type="entry name" value="ABC TRANSMEMBRANE TYPE-1 DOMAIN-CONTAINING PROTEIN-RELATED"/>
    <property type="match status" value="1"/>
</dbReference>
<evidence type="ECO:0000313" key="2">
    <source>
        <dbReference type="Proteomes" id="UP000224634"/>
    </source>
</evidence>
<comment type="caution">
    <text evidence="1">The sequence shown here is derived from an EMBL/GenBank/DDBJ whole genome shotgun (WGS) entry which is preliminary data.</text>
</comment>
<dbReference type="Gene3D" id="3.40.50.150">
    <property type="entry name" value="Vaccinia Virus protein VP39"/>
    <property type="match status" value="1"/>
</dbReference>
<name>A0A2B7YQ61_POLH7</name>
<keyword evidence="2" id="KW-1185">Reference proteome</keyword>
<gene>
    <name evidence="1" type="ORF">AJ80_02711</name>
</gene>
<evidence type="ECO:0000313" key="1">
    <source>
        <dbReference type="EMBL" id="PGH23181.1"/>
    </source>
</evidence>
<proteinExistence type="predicted"/>
<dbReference type="EMBL" id="PDNA01000027">
    <property type="protein sequence ID" value="PGH23181.1"/>
    <property type="molecule type" value="Genomic_DNA"/>
</dbReference>
<sequence>MAGASPNQVEVPVEGQILANGRYIVEVDTATSEGEEEEALQRSQVDSTNICHHRARSKINTSEPASAAGNPDSVLVYPVILFPWLRIPNFGIQLVFESISTRSLSEHVIEDIIENDRRYCNDTYTMPNDESEQTRLSICHQIYLILYEGQLTKIPLSPSISRILDLGTGPGDWAVAIAEQYPDAEVIATDISVFDSDSFTMAPPNLYFQLDDAEHDWSYPHSFDFVHIRGLSGGIQDWPALYKRVFTHIRPGGAVQVSDGDLAAGLLRTLSSAPDSYLSIYLAAVRSAADVAGYPRGLEHLQTSALAAAGFEEIRTYDIDVPVGVWPSDARGKTLGKMALIVLLESLEAVALRLLTKYMGWSAEGVRDLCEKVQAEVVQGEEITGVMRVAVAKRPGPS</sequence>
<dbReference type="Pfam" id="PF13489">
    <property type="entry name" value="Methyltransf_23"/>
    <property type="match status" value="1"/>
</dbReference>
<dbReference type="PANTHER" id="PTHR43591">
    <property type="entry name" value="METHYLTRANSFERASE"/>
    <property type="match status" value="1"/>
</dbReference>
<dbReference type="CDD" id="cd02440">
    <property type="entry name" value="AdoMet_MTases"/>
    <property type="match status" value="1"/>
</dbReference>
<dbReference type="SUPFAM" id="SSF53335">
    <property type="entry name" value="S-adenosyl-L-methionine-dependent methyltransferases"/>
    <property type="match status" value="1"/>
</dbReference>
<protein>
    <recommendedName>
        <fullName evidence="3">Methyltransferase domain-containing protein</fullName>
    </recommendedName>
</protein>
<reference evidence="1 2" key="1">
    <citation type="submission" date="2017-10" db="EMBL/GenBank/DDBJ databases">
        <title>Comparative genomics in systemic dimorphic fungi from Ajellomycetaceae.</title>
        <authorList>
            <person name="Munoz J.F."/>
            <person name="Mcewen J.G."/>
            <person name="Clay O.K."/>
            <person name="Cuomo C.A."/>
        </authorList>
    </citation>
    <scope>NUCLEOTIDE SEQUENCE [LARGE SCALE GENOMIC DNA]</scope>
    <source>
        <strain evidence="1 2">UAMH7299</strain>
    </source>
</reference>
<dbReference type="GO" id="GO:0008168">
    <property type="term" value="F:methyltransferase activity"/>
    <property type="evidence" value="ECO:0007669"/>
    <property type="project" value="TreeGrafter"/>
</dbReference>
<dbReference type="AlphaFoldDB" id="A0A2B7YQ61"/>
<organism evidence="1 2">
    <name type="scientific">Polytolypa hystricis (strain UAMH7299)</name>
    <dbReference type="NCBI Taxonomy" id="1447883"/>
    <lineage>
        <taxon>Eukaryota</taxon>
        <taxon>Fungi</taxon>
        <taxon>Dikarya</taxon>
        <taxon>Ascomycota</taxon>
        <taxon>Pezizomycotina</taxon>
        <taxon>Eurotiomycetes</taxon>
        <taxon>Eurotiomycetidae</taxon>
        <taxon>Onygenales</taxon>
        <taxon>Onygenales incertae sedis</taxon>
        <taxon>Polytolypa</taxon>
    </lineage>
</organism>
<dbReference type="OrthoDB" id="2013972at2759"/>
<evidence type="ECO:0008006" key="3">
    <source>
        <dbReference type="Google" id="ProtNLM"/>
    </source>
</evidence>
<accession>A0A2B7YQ61</accession>